<dbReference type="InterPro" id="IPR043132">
    <property type="entry name" value="BCAT-like_C"/>
</dbReference>
<evidence type="ECO:0000256" key="5">
    <source>
        <dbReference type="ARBA" id="ARBA00005072"/>
    </source>
</evidence>
<dbReference type="AlphaFoldDB" id="A0A0R3NIM6"/>
<comment type="cofactor">
    <cofactor evidence="1">
        <name>pyridoxal 5'-phosphate</name>
        <dbReference type="ChEBI" id="CHEBI:597326"/>
    </cofactor>
</comment>
<evidence type="ECO:0000256" key="13">
    <source>
        <dbReference type="ARBA" id="ARBA00049229"/>
    </source>
</evidence>
<comment type="pathway">
    <text evidence="3">Amino-acid biosynthesis; L-isoleucine biosynthesis; L-isoleucine from 2-oxobutanoate: step 4/4.</text>
</comment>
<gene>
    <name evidence="14" type="ORF">CQ13_14105</name>
</gene>
<evidence type="ECO:0000256" key="3">
    <source>
        <dbReference type="ARBA" id="ARBA00004824"/>
    </source>
</evidence>
<dbReference type="EMBL" id="LLYA01000002">
    <property type="protein sequence ID" value="KRR29939.1"/>
    <property type="molecule type" value="Genomic_DNA"/>
</dbReference>
<dbReference type="PANTHER" id="PTHR42743">
    <property type="entry name" value="AMINO-ACID AMINOTRANSFERASE"/>
    <property type="match status" value="1"/>
</dbReference>
<sequence>MEQIAYVNGSFVPLSEAKVSIFDRGFLFADGIYEVAAVLDGKLIDNASHLARLERSVGEIELALPETTARIQEIQKELVARNDLVNGMVYLEVTRGADTGRDFAFPKNVKPTLIMFTSTKDIINAPSAKTGINVITVPDLRWARRDIKSVALLAQVLAKQAAAVAGAGEAWMIEDGKVTEGGSSSCFILTQDDVIVTRQNGSEILPGCTRKAVVALAEERQLRVEERAFSVEEALAAKEAFVTSASLFVQAVVSIDGKKVADGKPGPMTNRLREIYIEFAKATAV</sequence>
<comment type="catalytic activity">
    <reaction evidence="13">
        <text>L-leucine + 2-oxoglutarate = 4-methyl-2-oxopentanoate + L-glutamate</text>
        <dbReference type="Rhea" id="RHEA:18321"/>
        <dbReference type="ChEBI" id="CHEBI:16810"/>
        <dbReference type="ChEBI" id="CHEBI:17865"/>
        <dbReference type="ChEBI" id="CHEBI:29985"/>
        <dbReference type="ChEBI" id="CHEBI:57427"/>
        <dbReference type="EC" id="2.6.1.42"/>
    </reaction>
</comment>
<reference evidence="14 15" key="1">
    <citation type="submission" date="2014-03" db="EMBL/GenBank/DDBJ databases">
        <title>Bradyrhizobium valentinum sp. nov., isolated from effective nodules of Lupinus mariae-josephae, a lupine endemic of basic-lime soils in Eastern Spain.</title>
        <authorList>
            <person name="Duran D."/>
            <person name="Rey L."/>
            <person name="Navarro A."/>
            <person name="Busquets A."/>
            <person name="Imperial J."/>
            <person name="Ruiz-Argueso T."/>
        </authorList>
    </citation>
    <scope>NUCLEOTIDE SEQUENCE [LARGE SCALE GENOMIC DNA]</scope>
    <source>
        <strain evidence="14 15">Ro19</strain>
    </source>
</reference>
<keyword evidence="15" id="KW-1185">Reference proteome</keyword>
<dbReference type="GO" id="GO:0008652">
    <property type="term" value="P:amino acid biosynthetic process"/>
    <property type="evidence" value="ECO:0007669"/>
    <property type="project" value="UniProtKB-ARBA"/>
</dbReference>
<name>A0A0R3NIM6_9BRAD</name>
<dbReference type="SUPFAM" id="SSF56752">
    <property type="entry name" value="D-aminoacid aminotransferase-like PLP-dependent enzymes"/>
    <property type="match status" value="1"/>
</dbReference>
<dbReference type="InterPro" id="IPR050571">
    <property type="entry name" value="Class-IV_PLP-Dep_Aminotrnsfr"/>
</dbReference>
<comment type="function">
    <text evidence="2">Acts on leucine, isoleucine and valine.</text>
</comment>
<comment type="catalytic activity">
    <reaction evidence="11">
        <text>L-valine + 2-oxoglutarate = 3-methyl-2-oxobutanoate + L-glutamate</text>
        <dbReference type="Rhea" id="RHEA:24813"/>
        <dbReference type="ChEBI" id="CHEBI:11851"/>
        <dbReference type="ChEBI" id="CHEBI:16810"/>
        <dbReference type="ChEBI" id="CHEBI:29985"/>
        <dbReference type="ChEBI" id="CHEBI:57762"/>
        <dbReference type="EC" id="2.6.1.42"/>
    </reaction>
</comment>
<organism evidence="14 15">
    <name type="scientific">Bradyrhizobium retamae</name>
    <dbReference type="NCBI Taxonomy" id="1300035"/>
    <lineage>
        <taxon>Bacteria</taxon>
        <taxon>Pseudomonadati</taxon>
        <taxon>Pseudomonadota</taxon>
        <taxon>Alphaproteobacteria</taxon>
        <taxon>Hyphomicrobiales</taxon>
        <taxon>Nitrobacteraceae</taxon>
        <taxon>Bradyrhizobium</taxon>
    </lineage>
</organism>
<proteinExistence type="inferred from homology"/>
<dbReference type="GO" id="GO:0009082">
    <property type="term" value="P:branched-chain amino acid biosynthetic process"/>
    <property type="evidence" value="ECO:0007669"/>
    <property type="project" value="UniProtKB-KW"/>
</dbReference>
<keyword evidence="14" id="KW-0032">Aminotransferase</keyword>
<comment type="similarity">
    <text evidence="6">Belongs to the class-IV pyridoxal-phosphate-dependent aminotransferase family.</text>
</comment>
<dbReference type="InterPro" id="IPR036038">
    <property type="entry name" value="Aminotransferase-like"/>
</dbReference>
<evidence type="ECO:0000313" key="15">
    <source>
        <dbReference type="Proteomes" id="UP000052023"/>
    </source>
</evidence>
<evidence type="ECO:0000256" key="1">
    <source>
        <dbReference type="ARBA" id="ARBA00001933"/>
    </source>
</evidence>
<keyword evidence="14" id="KW-0808">Transferase</keyword>
<keyword evidence="10" id="KW-0028">Amino-acid biosynthesis</keyword>
<dbReference type="PANTHER" id="PTHR42743:SF11">
    <property type="entry name" value="AMINODEOXYCHORISMATE LYASE"/>
    <property type="match status" value="1"/>
</dbReference>
<keyword evidence="10" id="KW-0100">Branched-chain amino acid biosynthesis</keyword>
<comment type="caution">
    <text evidence="14">The sequence shown here is derived from an EMBL/GenBank/DDBJ whole genome shotgun (WGS) entry which is preliminary data.</text>
</comment>
<evidence type="ECO:0000256" key="11">
    <source>
        <dbReference type="ARBA" id="ARBA00048212"/>
    </source>
</evidence>
<evidence type="ECO:0000256" key="10">
    <source>
        <dbReference type="ARBA" id="ARBA00023304"/>
    </source>
</evidence>
<evidence type="ECO:0000256" key="7">
    <source>
        <dbReference type="ARBA" id="ARBA00013053"/>
    </source>
</evidence>
<dbReference type="NCBIfam" id="NF005209">
    <property type="entry name" value="PRK06680.1"/>
    <property type="match status" value="1"/>
</dbReference>
<dbReference type="GO" id="GO:0005829">
    <property type="term" value="C:cytosol"/>
    <property type="evidence" value="ECO:0007669"/>
    <property type="project" value="TreeGrafter"/>
</dbReference>
<dbReference type="FunFam" id="3.20.10.10:FF:000002">
    <property type="entry name" value="D-alanine aminotransferase"/>
    <property type="match status" value="1"/>
</dbReference>
<dbReference type="InterPro" id="IPR001544">
    <property type="entry name" value="Aminotrans_IV"/>
</dbReference>
<dbReference type="Proteomes" id="UP000052023">
    <property type="component" value="Unassembled WGS sequence"/>
</dbReference>
<dbReference type="OrthoDB" id="9805628at2"/>
<dbReference type="Gene3D" id="3.30.470.10">
    <property type="match status" value="1"/>
</dbReference>
<evidence type="ECO:0000256" key="9">
    <source>
        <dbReference type="ARBA" id="ARBA00022898"/>
    </source>
</evidence>
<comment type="pathway">
    <text evidence="5">Amino-acid biosynthesis; L-leucine biosynthesis; L-leucine from 3-methyl-2-oxobutanoate: step 4/4.</text>
</comment>
<evidence type="ECO:0000256" key="12">
    <source>
        <dbReference type="ARBA" id="ARBA00048798"/>
    </source>
</evidence>
<evidence type="ECO:0000256" key="4">
    <source>
        <dbReference type="ARBA" id="ARBA00004931"/>
    </source>
</evidence>
<dbReference type="GO" id="GO:0004084">
    <property type="term" value="F:branched-chain-amino-acid transaminase activity"/>
    <property type="evidence" value="ECO:0007669"/>
    <property type="project" value="UniProtKB-EC"/>
</dbReference>
<comment type="catalytic activity">
    <reaction evidence="12">
        <text>L-isoleucine + 2-oxoglutarate = (S)-3-methyl-2-oxopentanoate + L-glutamate</text>
        <dbReference type="Rhea" id="RHEA:24801"/>
        <dbReference type="ChEBI" id="CHEBI:16810"/>
        <dbReference type="ChEBI" id="CHEBI:29985"/>
        <dbReference type="ChEBI" id="CHEBI:35146"/>
        <dbReference type="ChEBI" id="CHEBI:58045"/>
        <dbReference type="EC" id="2.6.1.42"/>
    </reaction>
</comment>
<protein>
    <recommendedName>
        <fullName evidence="8">Probable branched-chain-amino-acid aminotransferase</fullName>
        <ecNumber evidence="7">2.6.1.42</ecNumber>
    </recommendedName>
</protein>
<evidence type="ECO:0000256" key="8">
    <source>
        <dbReference type="ARBA" id="ARBA00014472"/>
    </source>
</evidence>
<dbReference type="RefSeq" id="WP_057841468.1">
    <property type="nucleotide sequence ID" value="NZ_LLYA01000002.1"/>
</dbReference>
<dbReference type="Gene3D" id="3.20.10.10">
    <property type="entry name" value="D-amino Acid Aminotransferase, subunit A, domain 2"/>
    <property type="match status" value="1"/>
</dbReference>
<accession>A0A0R3NIM6</accession>
<comment type="pathway">
    <text evidence="4">Amino-acid biosynthesis; L-valine biosynthesis; L-valine from pyruvate: step 4/4.</text>
</comment>
<evidence type="ECO:0000256" key="6">
    <source>
        <dbReference type="ARBA" id="ARBA00009320"/>
    </source>
</evidence>
<dbReference type="Pfam" id="PF01063">
    <property type="entry name" value="Aminotran_4"/>
    <property type="match status" value="1"/>
</dbReference>
<keyword evidence="9" id="KW-0663">Pyridoxal phosphate</keyword>
<evidence type="ECO:0000313" key="14">
    <source>
        <dbReference type="EMBL" id="KRR29939.1"/>
    </source>
</evidence>
<dbReference type="InterPro" id="IPR043131">
    <property type="entry name" value="BCAT-like_N"/>
</dbReference>
<evidence type="ECO:0000256" key="2">
    <source>
        <dbReference type="ARBA" id="ARBA00003109"/>
    </source>
</evidence>
<dbReference type="EC" id="2.6.1.42" evidence="7"/>